<proteinExistence type="predicted"/>
<accession>A0A5P1E1T6</accession>
<feature type="compositionally biased region" description="Basic and acidic residues" evidence="1">
    <location>
        <begin position="75"/>
        <end position="100"/>
    </location>
</feature>
<gene>
    <name evidence="2" type="ORF">A4U43_C10F7970</name>
</gene>
<evidence type="ECO:0000313" key="3">
    <source>
        <dbReference type="Proteomes" id="UP000243459"/>
    </source>
</evidence>
<name>A0A5P1E1T6_ASPOF</name>
<evidence type="ECO:0000313" key="2">
    <source>
        <dbReference type="EMBL" id="ONK56389.1"/>
    </source>
</evidence>
<feature type="compositionally biased region" description="Basic and acidic residues" evidence="1">
    <location>
        <begin position="51"/>
        <end position="60"/>
    </location>
</feature>
<reference evidence="3" key="1">
    <citation type="journal article" date="2017" name="Nat. Commun.">
        <title>The asparagus genome sheds light on the origin and evolution of a young Y chromosome.</title>
        <authorList>
            <person name="Harkess A."/>
            <person name="Zhou J."/>
            <person name="Xu C."/>
            <person name="Bowers J.E."/>
            <person name="Van der Hulst R."/>
            <person name="Ayyampalayam S."/>
            <person name="Mercati F."/>
            <person name="Riccardi P."/>
            <person name="McKain M.R."/>
            <person name="Kakrana A."/>
            <person name="Tang H."/>
            <person name="Ray J."/>
            <person name="Groenendijk J."/>
            <person name="Arikit S."/>
            <person name="Mathioni S.M."/>
            <person name="Nakano M."/>
            <person name="Shan H."/>
            <person name="Telgmann-Rauber A."/>
            <person name="Kanno A."/>
            <person name="Yue Z."/>
            <person name="Chen H."/>
            <person name="Li W."/>
            <person name="Chen Y."/>
            <person name="Xu X."/>
            <person name="Zhang Y."/>
            <person name="Luo S."/>
            <person name="Chen H."/>
            <person name="Gao J."/>
            <person name="Mao Z."/>
            <person name="Pires J.C."/>
            <person name="Luo M."/>
            <person name="Kudrna D."/>
            <person name="Wing R.A."/>
            <person name="Meyers B.C."/>
            <person name="Yi K."/>
            <person name="Kong H."/>
            <person name="Lavrijsen P."/>
            <person name="Sunseri F."/>
            <person name="Falavigna A."/>
            <person name="Ye Y."/>
            <person name="Leebens-Mack J.H."/>
            <person name="Chen G."/>
        </authorList>
    </citation>
    <scope>NUCLEOTIDE SEQUENCE [LARGE SCALE GENOMIC DNA]</scope>
    <source>
        <strain evidence="3">cv. DH0086</strain>
    </source>
</reference>
<dbReference type="AlphaFoldDB" id="A0A5P1E1T6"/>
<sequence>MYEGLGVFSQTNMIPPSQGSVEIRGALSSPWLHAIEQVNLLIVVVMPTGAKEEAPAREKAPTQIGGACSTRGAYSRREGTNSRRCVESRGEGLDHRGGTS</sequence>
<protein>
    <submittedName>
        <fullName evidence="2">Uncharacterized protein</fullName>
    </submittedName>
</protein>
<dbReference type="EMBL" id="CM007390">
    <property type="protein sequence ID" value="ONK56389.1"/>
    <property type="molecule type" value="Genomic_DNA"/>
</dbReference>
<keyword evidence="3" id="KW-1185">Reference proteome</keyword>
<evidence type="ECO:0000256" key="1">
    <source>
        <dbReference type="SAM" id="MobiDB-lite"/>
    </source>
</evidence>
<dbReference type="Gramene" id="ONK56389">
    <property type="protein sequence ID" value="ONK56389"/>
    <property type="gene ID" value="A4U43_C10F7970"/>
</dbReference>
<organism evidence="2 3">
    <name type="scientific">Asparagus officinalis</name>
    <name type="common">Garden asparagus</name>
    <dbReference type="NCBI Taxonomy" id="4686"/>
    <lineage>
        <taxon>Eukaryota</taxon>
        <taxon>Viridiplantae</taxon>
        <taxon>Streptophyta</taxon>
        <taxon>Embryophyta</taxon>
        <taxon>Tracheophyta</taxon>
        <taxon>Spermatophyta</taxon>
        <taxon>Magnoliopsida</taxon>
        <taxon>Liliopsida</taxon>
        <taxon>Asparagales</taxon>
        <taxon>Asparagaceae</taxon>
        <taxon>Asparagoideae</taxon>
        <taxon>Asparagus</taxon>
    </lineage>
</organism>
<dbReference type="Proteomes" id="UP000243459">
    <property type="component" value="Chromosome 10"/>
</dbReference>
<feature type="region of interest" description="Disordered" evidence="1">
    <location>
        <begin position="51"/>
        <end position="100"/>
    </location>
</feature>